<dbReference type="Proteomes" id="UP000234803">
    <property type="component" value="Unassembled WGS sequence"/>
</dbReference>
<evidence type="ECO:0000313" key="2">
    <source>
        <dbReference type="EMBL" id="PLS05132.1"/>
    </source>
</evidence>
<accession>A0A9Q6A683</accession>
<gene>
    <name evidence="2" type="ORF">CUU63_16960</name>
</gene>
<comment type="caution">
    <text evidence="2">The sequence shown here is derived from an EMBL/GenBank/DDBJ whole genome shotgun (WGS) entry which is preliminary data.</text>
</comment>
<evidence type="ECO:0000256" key="1">
    <source>
        <dbReference type="SAM" id="MobiDB-lite"/>
    </source>
</evidence>
<evidence type="ECO:0000313" key="3">
    <source>
        <dbReference type="Proteomes" id="UP000234803"/>
    </source>
</evidence>
<proteinExistence type="predicted"/>
<feature type="compositionally biased region" description="Basic residues" evidence="1">
    <location>
        <begin position="48"/>
        <end position="71"/>
    </location>
</feature>
<name>A0A9Q6A683_9BACI</name>
<sequence length="71" mass="8439">MNPFEILQAVVSLADLAFTTAEYFKKKKDTNGSNKDIAVSKRESLCQQKRRRRPPYKRYKRKTHTTKHLNR</sequence>
<reference evidence="2 3" key="1">
    <citation type="submission" date="2017-12" db="EMBL/GenBank/DDBJ databases">
        <title>Comparative Functional Genomics of Dry Heat Resistant strains isolated from the Viking Spacecraft.</title>
        <authorList>
            <person name="Seuylemezian A."/>
            <person name="Cooper K."/>
            <person name="Vaishampayan P."/>
        </authorList>
    </citation>
    <scope>NUCLEOTIDE SEQUENCE [LARGE SCALE GENOMIC DNA]</scope>
    <source>
        <strain evidence="2 3">V48-19</strain>
    </source>
</reference>
<dbReference type="AlphaFoldDB" id="A0A9Q6A683"/>
<protein>
    <submittedName>
        <fullName evidence="2">Uncharacterized protein</fullName>
    </submittedName>
</protein>
<dbReference type="EMBL" id="PGUV01000015">
    <property type="protein sequence ID" value="PLS05132.1"/>
    <property type="molecule type" value="Genomic_DNA"/>
</dbReference>
<feature type="region of interest" description="Disordered" evidence="1">
    <location>
        <begin position="28"/>
        <end position="71"/>
    </location>
</feature>
<organism evidence="2 3">
    <name type="scientific">Bacillus halotolerans</name>
    <dbReference type="NCBI Taxonomy" id="260554"/>
    <lineage>
        <taxon>Bacteria</taxon>
        <taxon>Bacillati</taxon>
        <taxon>Bacillota</taxon>
        <taxon>Bacilli</taxon>
        <taxon>Bacillales</taxon>
        <taxon>Bacillaceae</taxon>
        <taxon>Bacillus</taxon>
    </lineage>
</organism>